<dbReference type="FunFam" id="3.40.1810.10:FF:000008">
    <property type="entry name" value="MADS-box transcription factor 1"/>
    <property type="match status" value="1"/>
</dbReference>
<evidence type="ECO:0000313" key="7">
    <source>
        <dbReference type="EMBL" id="CAG1861968.1"/>
    </source>
</evidence>
<dbReference type="InParanoid" id="A0A804I2G5"/>
<reference evidence="7" key="1">
    <citation type="submission" date="2021-03" db="EMBL/GenBank/DDBJ databases">
        <authorList>
            <consortium name="Genoscope - CEA"/>
            <person name="William W."/>
        </authorList>
    </citation>
    <scope>NUCLEOTIDE SEQUENCE</scope>
    <source>
        <strain evidence="7">Doubled-haploid Pahang</strain>
    </source>
</reference>
<dbReference type="AlphaFoldDB" id="A0A804I2G5"/>
<dbReference type="SUPFAM" id="SSF55455">
    <property type="entry name" value="SRF-like"/>
    <property type="match status" value="1"/>
</dbReference>
<evidence type="ECO:0000259" key="6">
    <source>
        <dbReference type="PROSITE" id="PS50066"/>
    </source>
</evidence>
<dbReference type="OrthoDB" id="1898716at2759"/>
<dbReference type="InterPro" id="IPR002100">
    <property type="entry name" value="TF_MADSbox"/>
</dbReference>
<organism evidence="8 9">
    <name type="scientific">Musa acuminata subsp. malaccensis</name>
    <name type="common">Wild banana</name>
    <name type="synonym">Musa malaccensis</name>
    <dbReference type="NCBI Taxonomy" id="214687"/>
    <lineage>
        <taxon>Eukaryota</taxon>
        <taxon>Viridiplantae</taxon>
        <taxon>Streptophyta</taxon>
        <taxon>Embryophyta</taxon>
        <taxon>Tracheophyta</taxon>
        <taxon>Spermatophyta</taxon>
        <taxon>Magnoliopsida</taxon>
        <taxon>Liliopsida</taxon>
        <taxon>Zingiberales</taxon>
        <taxon>Musaceae</taxon>
        <taxon>Musa</taxon>
    </lineage>
</organism>
<comment type="subcellular location">
    <subcellularLocation>
        <location evidence="1">Nucleus</location>
    </subcellularLocation>
</comment>
<evidence type="ECO:0000256" key="5">
    <source>
        <dbReference type="ARBA" id="ARBA00023242"/>
    </source>
</evidence>
<keyword evidence="9" id="KW-1185">Reference proteome</keyword>
<feature type="domain" description="MADS-box" evidence="6">
    <location>
        <begin position="1"/>
        <end position="61"/>
    </location>
</feature>
<evidence type="ECO:0000313" key="8">
    <source>
        <dbReference type="EnsemblPlants" id="Ma02_p13660.1"/>
    </source>
</evidence>
<dbReference type="GO" id="GO:0005634">
    <property type="term" value="C:nucleus"/>
    <property type="evidence" value="ECO:0007669"/>
    <property type="project" value="UniProtKB-SubCell"/>
</dbReference>
<gene>
    <name evidence="7" type="ORF">GSMUA_68620.1</name>
</gene>
<dbReference type="GO" id="GO:0000978">
    <property type="term" value="F:RNA polymerase II cis-regulatory region sequence-specific DNA binding"/>
    <property type="evidence" value="ECO:0000318"/>
    <property type="project" value="GO_Central"/>
</dbReference>
<evidence type="ECO:0000256" key="3">
    <source>
        <dbReference type="ARBA" id="ARBA00023125"/>
    </source>
</evidence>
<dbReference type="EnsemblPlants" id="Ma02_t13660.1">
    <property type="protein sequence ID" value="Ma02_p13660.1"/>
    <property type="gene ID" value="Ma02_g13660"/>
</dbReference>
<dbReference type="OMA" id="KVESANM"/>
<dbReference type="PROSITE" id="PS50066">
    <property type="entry name" value="MADS_BOX_2"/>
    <property type="match status" value="1"/>
</dbReference>
<protein>
    <submittedName>
        <fullName evidence="7">(wild Malaysian banana) hypothetical protein</fullName>
    </submittedName>
</protein>
<dbReference type="Proteomes" id="UP000012960">
    <property type="component" value="Unplaced"/>
</dbReference>
<keyword evidence="5" id="KW-0539">Nucleus</keyword>
<evidence type="ECO:0000256" key="4">
    <source>
        <dbReference type="ARBA" id="ARBA00023163"/>
    </source>
</evidence>
<dbReference type="Gene3D" id="3.40.1810.10">
    <property type="entry name" value="Transcription factor, MADS-box"/>
    <property type="match status" value="1"/>
</dbReference>
<dbReference type="PRINTS" id="PR00404">
    <property type="entry name" value="MADSDOMAIN"/>
</dbReference>
<dbReference type="InterPro" id="IPR033896">
    <property type="entry name" value="MEF2-like_N"/>
</dbReference>
<accession>A0A804I2G5</accession>
<dbReference type="Pfam" id="PF00319">
    <property type="entry name" value="SRF-TF"/>
    <property type="match status" value="1"/>
</dbReference>
<dbReference type="GO" id="GO:0006357">
    <property type="term" value="P:regulation of transcription by RNA polymerase II"/>
    <property type="evidence" value="ECO:0000318"/>
    <property type="project" value="GO_Central"/>
</dbReference>
<dbReference type="InterPro" id="IPR036879">
    <property type="entry name" value="TF_MADSbox_sf"/>
</dbReference>
<reference evidence="8" key="2">
    <citation type="submission" date="2021-05" db="UniProtKB">
        <authorList>
            <consortium name="EnsemblPlants"/>
        </authorList>
    </citation>
    <scope>IDENTIFICATION</scope>
    <source>
        <strain evidence="8">subsp. malaccensis</strain>
    </source>
</reference>
<dbReference type="GO" id="GO:0045944">
    <property type="term" value="P:positive regulation of transcription by RNA polymerase II"/>
    <property type="evidence" value="ECO:0007669"/>
    <property type="project" value="InterPro"/>
</dbReference>
<dbReference type="GO" id="GO:0000981">
    <property type="term" value="F:DNA-binding transcription factor activity, RNA polymerase II-specific"/>
    <property type="evidence" value="ECO:0000318"/>
    <property type="project" value="GO_Central"/>
</dbReference>
<dbReference type="CDD" id="cd00265">
    <property type="entry name" value="MADS_MEF2_like"/>
    <property type="match status" value="1"/>
</dbReference>
<dbReference type="EMBL" id="HG996467">
    <property type="protein sequence ID" value="CAG1861968.1"/>
    <property type="molecule type" value="Genomic_DNA"/>
</dbReference>
<dbReference type="SMART" id="SM00432">
    <property type="entry name" value="MADS"/>
    <property type="match status" value="1"/>
</dbReference>
<keyword evidence="2" id="KW-0805">Transcription regulation</keyword>
<dbReference type="Gramene" id="Ma02_t13660.1">
    <property type="protein sequence ID" value="Ma02_p13660.1"/>
    <property type="gene ID" value="Ma02_g13660"/>
</dbReference>
<proteinExistence type="predicted"/>
<evidence type="ECO:0000256" key="1">
    <source>
        <dbReference type="ARBA" id="ARBA00004123"/>
    </source>
</evidence>
<dbReference type="PROSITE" id="PS00350">
    <property type="entry name" value="MADS_BOX_1"/>
    <property type="match status" value="1"/>
</dbReference>
<name>A0A804I2G5_MUSAM</name>
<dbReference type="PANTHER" id="PTHR48019">
    <property type="entry name" value="SERUM RESPONSE FACTOR HOMOLOG"/>
    <property type="match status" value="1"/>
</dbReference>
<sequence length="146" mass="16733">MVRGKTQLRRLENATSRQVTFSKRRNGLLKKAFELSVLCDADIALIIFSARGKLYEFATSSMQEILDRYRGQAKERTSGSVIEHDKQPCRYEAANMVKKMEHLESSICYNISYHLLLPRKLAYPVNILMSRQSFALDAPEDEGETV</sequence>
<evidence type="ECO:0000256" key="2">
    <source>
        <dbReference type="ARBA" id="ARBA00023015"/>
    </source>
</evidence>
<evidence type="ECO:0000313" key="9">
    <source>
        <dbReference type="Proteomes" id="UP000012960"/>
    </source>
</evidence>
<dbReference type="GO" id="GO:0046983">
    <property type="term" value="F:protein dimerization activity"/>
    <property type="evidence" value="ECO:0007669"/>
    <property type="project" value="InterPro"/>
</dbReference>
<keyword evidence="4" id="KW-0804">Transcription</keyword>
<keyword evidence="3" id="KW-0238">DNA-binding</keyword>
<dbReference type="InterPro" id="IPR050142">
    <property type="entry name" value="MADS-box/MEF2_TF"/>
</dbReference>